<evidence type="ECO:0000313" key="6">
    <source>
        <dbReference type="Proteomes" id="UP000373449"/>
    </source>
</evidence>
<dbReference type="SUPFAM" id="SSF53067">
    <property type="entry name" value="Actin-like ATPase domain"/>
    <property type="match status" value="1"/>
</dbReference>
<keyword evidence="3 5" id="KW-0418">Kinase</keyword>
<dbReference type="GO" id="GO:0004370">
    <property type="term" value="F:glycerol kinase activity"/>
    <property type="evidence" value="ECO:0007669"/>
    <property type="project" value="UniProtKB-EC"/>
</dbReference>
<dbReference type="EC" id="2.7.1.30" evidence="5"/>
<dbReference type="Pfam" id="PF00370">
    <property type="entry name" value="FGGY_N"/>
    <property type="match status" value="1"/>
</dbReference>
<sequence>MNTNIVIGVDIGTTGVRAVAYRNGSTKAYATATDEYPLFTDQSGAAEQDANSILASTIAVITRTISLLGDEANNVKGIALSAVFHSFLAIAEDGHPLTRLMTWADSRSQIYLDEMKSKTDSERLYHRTGCPLHPMYPLLKIFWMKNNQPEIFARTKWFGSIKDYVFQSLTGKRVVDRSIASGSGCYNIKNLEWDKEVLSLLSIDESRCQ</sequence>
<evidence type="ECO:0000256" key="1">
    <source>
        <dbReference type="ARBA" id="ARBA00009156"/>
    </source>
</evidence>
<dbReference type="Gene3D" id="3.30.420.40">
    <property type="match status" value="1"/>
</dbReference>
<dbReference type="RefSeq" id="WP_218046296.1">
    <property type="nucleotide sequence ID" value="NZ_CAADJA010000002.1"/>
</dbReference>
<gene>
    <name evidence="5" type="primary">glpK_1</name>
    <name evidence="5" type="ORF">NCTC12282_00773</name>
</gene>
<keyword evidence="2 5" id="KW-0808">Transferase</keyword>
<reference evidence="5 6" key="1">
    <citation type="submission" date="2019-03" db="EMBL/GenBank/DDBJ databases">
        <authorList>
            <consortium name="Pathogen Informatics"/>
        </authorList>
    </citation>
    <scope>NUCLEOTIDE SEQUENCE [LARGE SCALE GENOMIC DNA]</scope>
    <source>
        <strain evidence="5 6">NCTC12282</strain>
    </source>
</reference>
<proteinExistence type="inferred from homology"/>
<dbReference type="InterPro" id="IPR050406">
    <property type="entry name" value="FGGY_Carb_Kinase"/>
</dbReference>
<dbReference type="PROSITE" id="PS00933">
    <property type="entry name" value="FGGY_KINASES_1"/>
    <property type="match status" value="1"/>
</dbReference>
<dbReference type="PANTHER" id="PTHR43095">
    <property type="entry name" value="SUGAR KINASE"/>
    <property type="match status" value="1"/>
</dbReference>
<dbReference type="EMBL" id="CAADJA010000002">
    <property type="protein sequence ID" value="VFS45886.1"/>
    <property type="molecule type" value="Genomic_DNA"/>
</dbReference>
<accession>A0A484ZDQ5</accession>
<comment type="similarity">
    <text evidence="1">Belongs to the FGGY kinase family.</text>
</comment>
<protein>
    <submittedName>
        <fullName evidence="5">Glycerol kinase</fullName>
        <ecNumber evidence="5">2.7.1.30</ecNumber>
    </submittedName>
</protein>
<evidence type="ECO:0000259" key="4">
    <source>
        <dbReference type="Pfam" id="PF00370"/>
    </source>
</evidence>
<evidence type="ECO:0000256" key="3">
    <source>
        <dbReference type="ARBA" id="ARBA00022777"/>
    </source>
</evidence>
<evidence type="ECO:0000313" key="5">
    <source>
        <dbReference type="EMBL" id="VFS45886.1"/>
    </source>
</evidence>
<name>A0A484ZDQ5_9GAMM</name>
<dbReference type="PANTHER" id="PTHR43095:SF2">
    <property type="entry name" value="GLUCONOKINASE"/>
    <property type="match status" value="1"/>
</dbReference>
<dbReference type="InterPro" id="IPR018484">
    <property type="entry name" value="FGGY_N"/>
</dbReference>
<dbReference type="Proteomes" id="UP000373449">
    <property type="component" value="Unassembled WGS sequence"/>
</dbReference>
<feature type="domain" description="Carbohydrate kinase FGGY N-terminal" evidence="4">
    <location>
        <begin position="5"/>
        <end position="205"/>
    </location>
</feature>
<dbReference type="InterPro" id="IPR018483">
    <property type="entry name" value="Carb_kinase_FGGY_CS"/>
</dbReference>
<dbReference type="AlphaFoldDB" id="A0A484ZDQ5"/>
<dbReference type="InterPro" id="IPR043129">
    <property type="entry name" value="ATPase_NBD"/>
</dbReference>
<organism evidence="5 6">
    <name type="scientific">Budvicia aquatica</name>
    <dbReference type="NCBI Taxonomy" id="82979"/>
    <lineage>
        <taxon>Bacteria</taxon>
        <taxon>Pseudomonadati</taxon>
        <taxon>Pseudomonadota</taxon>
        <taxon>Gammaproteobacteria</taxon>
        <taxon>Enterobacterales</taxon>
        <taxon>Budviciaceae</taxon>
        <taxon>Budvicia</taxon>
    </lineage>
</organism>
<dbReference type="GO" id="GO:0005975">
    <property type="term" value="P:carbohydrate metabolic process"/>
    <property type="evidence" value="ECO:0007669"/>
    <property type="project" value="InterPro"/>
</dbReference>
<evidence type="ECO:0000256" key="2">
    <source>
        <dbReference type="ARBA" id="ARBA00022679"/>
    </source>
</evidence>